<keyword evidence="2" id="KW-1185">Reference proteome</keyword>
<organism evidence="1 2">
    <name type="scientific">Fusarium equiseti</name>
    <name type="common">Fusarium scirpi</name>
    <dbReference type="NCBI Taxonomy" id="61235"/>
    <lineage>
        <taxon>Eukaryota</taxon>
        <taxon>Fungi</taxon>
        <taxon>Dikarya</taxon>
        <taxon>Ascomycota</taxon>
        <taxon>Pezizomycotina</taxon>
        <taxon>Sordariomycetes</taxon>
        <taxon>Hypocreomycetidae</taxon>
        <taxon>Hypocreales</taxon>
        <taxon>Nectriaceae</taxon>
        <taxon>Fusarium</taxon>
        <taxon>Fusarium incarnatum-equiseti species complex</taxon>
    </lineage>
</organism>
<proteinExistence type="predicted"/>
<name>A0ABQ8RPB3_FUSEQ</name>
<evidence type="ECO:0000313" key="1">
    <source>
        <dbReference type="EMBL" id="KAJ4138738.1"/>
    </source>
</evidence>
<reference evidence="1" key="1">
    <citation type="submission" date="2022-09" db="EMBL/GenBank/DDBJ databases">
        <title>Fusarium specimens isolated from Avocado Roots.</title>
        <authorList>
            <person name="Stajich J."/>
            <person name="Roper C."/>
            <person name="Heimlech-Rivalta G."/>
        </authorList>
    </citation>
    <scope>NUCLEOTIDE SEQUENCE</scope>
    <source>
        <strain evidence="1">CF00095</strain>
    </source>
</reference>
<dbReference type="Proteomes" id="UP001152024">
    <property type="component" value="Unassembled WGS sequence"/>
</dbReference>
<gene>
    <name evidence="1" type="ORF">NW768_002609</name>
</gene>
<dbReference type="EMBL" id="JAOQBH010000003">
    <property type="protein sequence ID" value="KAJ4138738.1"/>
    <property type="molecule type" value="Genomic_DNA"/>
</dbReference>
<comment type="caution">
    <text evidence="1">The sequence shown here is derived from an EMBL/GenBank/DDBJ whole genome shotgun (WGS) entry which is preliminary data.</text>
</comment>
<evidence type="ECO:0000313" key="2">
    <source>
        <dbReference type="Proteomes" id="UP001152024"/>
    </source>
</evidence>
<sequence>MSQDQKDYSPYDLTNNSFKIGWRSTVNGTCNSTSVKTLDCFTTLVTYSLYIKNSRNTSQLIIADIDNEREFWGDTAWIQDMYHSYYLDGNVLVDDSVSVNFSNAQAFAISRGAVYALYGLVESSE</sequence>
<accession>A0ABQ8RPB3</accession>
<protein>
    <submittedName>
        <fullName evidence="1">Uncharacterized protein</fullName>
    </submittedName>
</protein>